<proteinExistence type="predicted"/>
<keyword evidence="4 5" id="KW-0472">Membrane</keyword>
<keyword evidence="3 5" id="KW-1133">Transmembrane helix</keyword>
<evidence type="ECO:0000256" key="4">
    <source>
        <dbReference type="ARBA" id="ARBA00023136"/>
    </source>
</evidence>
<evidence type="ECO:0000256" key="5">
    <source>
        <dbReference type="SAM" id="Phobius"/>
    </source>
</evidence>
<dbReference type="EMBL" id="FPHC01000039">
    <property type="protein sequence ID" value="SFV55939.1"/>
    <property type="molecule type" value="Genomic_DNA"/>
</dbReference>
<keyword evidence="1" id="KW-1003">Cell membrane</keyword>
<dbReference type="PROSITE" id="PS50234">
    <property type="entry name" value="VWFA"/>
    <property type="match status" value="1"/>
</dbReference>
<evidence type="ECO:0000256" key="1">
    <source>
        <dbReference type="ARBA" id="ARBA00022475"/>
    </source>
</evidence>
<dbReference type="Gene3D" id="3.40.50.410">
    <property type="entry name" value="von Willebrand factor, type A domain"/>
    <property type="match status" value="1"/>
</dbReference>
<evidence type="ECO:0000256" key="2">
    <source>
        <dbReference type="ARBA" id="ARBA00022692"/>
    </source>
</evidence>
<reference evidence="7" key="1">
    <citation type="submission" date="2016-10" db="EMBL/GenBank/DDBJ databases">
        <authorList>
            <person name="de Groot N.N."/>
        </authorList>
    </citation>
    <scope>NUCLEOTIDE SEQUENCE</scope>
</reference>
<dbReference type="PANTHER" id="PTHR22550:SF5">
    <property type="entry name" value="LEUCINE ZIPPER PROTEIN 4"/>
    <property type="match status" value="1"/>
</dbReference>
<name>A0A1W1BQW8_9ZZZZ</name>
<dbReference type="AlphaFoldDB" id="A0A1W1BQW8"/>
<evidence type="ECO:0000313" key="7">
    <source>
        <dbReference type="EMBL" id="SFV55939.1"/>
    </source>
</evidence>
<dbReference type="Pfam" id="PF13519">
    <property type="entry name" value="VWA_2"/>
    <property type="match status" value="1"/>
</dbReference>
<protein>
    <submittedName>
        <fullName evidence="7">BatA (Bacteroides aerotolerance operon)</fullName>
    </submittedName>
</protein>
<evidence type="ECO:0000259" key="6">
    <source>
        <dbReference type="PROSITE" id="PS50234"/>
    </source>
</evidence>
<dbReference type="PANTHER" id="PTHR22550">
    <property type="entry name" value="SPORE GERMINATION PROTEIN"/>
    <property type="match status" value="1"/>
</dbReference>
<sequence>MGEITFLYPYLFWGLAIPLVVFAVLVSTNKDSLSRVFDEKVLARLSAGSDTVPPMVRNITLFLAIFLMVVAISRPIENHGDKVVDVKGLSLLTALDISGSMRSRDDYPNRLEFAKKKMLRLFEKMPTDEVSVVAFAHVSFVLAPFTSDKSTLSQIVERVNDRYINMASTDFTALARLASSMLEKKKPKILVVFSDGGDAKALKGFAEQIEDSGIELYVVLVGTKKGAPVVDENGKPIMKKDGTIAITQRNDELGKIATDSGGAFVVATNGNGDIDKLIKTIRSKHKGVQQAQVKIKDTVELFVYPLSAALLLLLIALSSIPRRRRV</sequence>
<feature type="domain" description="VWFA" evidence="6">
    <location>
        <begin position="90"/>
        <end position="281"/>
    </location>
</feature>
<accession>A0A1W1BQW8</accession>
<organism evidence="7">
    <name type="scientific">hydrothermal vent metagenome</name>
    <dbReference type="NCBI Taxonomy" id="652676"/>
    <lineage>
        <taxon>unclassified sequences</taxon>
        <taxon>metagenomes</taxon>
        <taxon>ecological metagenomes</taxon>
    </lineage>
</organism>
<gene>
    <name evidence="7" type="ORF">MNB_SV-6-1626</name>
</gene>
<dbReference type="InterPro" id="IPR036465">
    <property type="entry name" value="vWFA_dom_sf"/>
</dbReference>
<dbReference type="SUPFAM" id="SSF53300">
    <property type="entry name" value="vWA-like"/>
    <property type="match status" value="1"/>
</dbReference>
<feature type="transmembrane region" description="Helical" evidence="5">
    <location>
        <begin position="301"/>
        <end position="320"/>
    </location>
</feature>
<dbReference type="SMART" id="SM00327">
    <property type="entry name" value="VWA"/>
    <property type="match status" value="1"/>
</dbReference>
<evidence type="ECO:0000256" key="3">
    <source>
        <dbReference type="ARBA" id="ARBA00022989"/>
    </source>
</evidence>
<dbReference type="InterPro" id="IPR050768">
    <property type="entry name" value="UPF0353/GerABKA_families"/>
</dbReference>
<keyword evidence="2 5" id="KW-0812">Transmembrane</keyword>
<dbReference type="InterPro" id="IPR002035">
    <property type="entry name" value="VWF_A"/>
</dbReference>
<feature type="transmembrane region" description="Helical" evidence="5">
    <location>
        <begin position="6"/>
        <end position="26"/>
    </location>
</feature>